<dbReference type="GO" id="GO:0005730">
    <property type="term" value="C:nucleolus"/>
    <property type="evidence" value="ECO:0007669"/>
    <property type="project" value="TreeGrafter"/>
</dbReference>
<feature type="compositionally biased region" description="Polar residues" evidence="1">
    <location>
        <begin position="70"/>
        <end position="82"/>
    </location>
</feature>
<protein>
    <submittedName>
        <fullName evidence="2">Uncharacterized protein</fullName>
    </submittedName>
</protein>
<feature type="compositionally biased region" description="Acidic residues" evidence="1">
    <location>
        <begin position="191"/>
        <end position="202"/>
    </location>
</feature>
<dbReference type="Proteomes" id="UP000298416">
    <property type="component" value="Unassembled WGS sequence"/>
</dbReference>
<dbReference type="GO" id="GO:0030686">
    <property type="term" value="C:90S preribosome"/>
    <property type="evidence" value="ECO:0007669"/>
    <property type="project" value="TreeGrafter"/>
</dbReference>
<organism evidence="2">
    <name type="scientific">Salvia splendens</name>
    <name type="common">Scarlet sage</name>
    <dbReference type="NCBI Taxonomy" id="180675"/>
    <lineage>
        <taxon>Eukaryota</taxon>
        <taxon>Viridiplantae</taxon>
        <taxon>Streptophyta</taxon>
        <taxon>Embryophyta</taxon>
        <taxon>Tracheophyta</taxon>
        <taxon>Spermatophyta</taxon>
        <taxon>Magnoliopsida</taxon>
        <taxon>eudicotyledons</taxon>
        <taxon>Gunneridae</taxon>
        <taxon>Pentapetalae</taxon>
        <taxon>asterids</taxon>
        <taxon>lamiids</taxon>
        <taxon>Lamiales</taxon>
        <taxon>Lamiaceae</taxon>
        <taxon>Nepetoideae</taxon>
        <taxon>Mentheae</taxon>
        <taxon>Salviinae</taxon>
        <taxon>Salvia</taxon>
        <taxon>Salvia subgen. Calosphace</taxon>
        <taxon>core Calosphace</taxon>
    </lineage>
</organism>
<dbReference type="InterPro" id="IPR018034">
    <property type="entry name" value="Kri1"/>
</dbReference>
<reference evidence="2" key="1">
    <citation type="submission" date="2018-01" db="EMBL/GenBank/DDBJ databases">
        <authorList>
            <person name="Mao J.F."/>
        </authorList>
    </citation>
    <scope>NUCLEOTIDE SEQUENCE</scope>
    <source>
        <strain evidence="2">Huo1</strain>
        <tissue evidence="2">Leaf</tissue>
    </source>
</reference>
<proteinExistence type="predicted"/>
<dbReference type="PANTHER" id="PTHR14490">
    <property type="entry name" value="ZINC FINGER, ZZ TYPE"/>
    <property type="match status" value="1"/>
</dbReference>
<feature type="compositionally biased region" description="Polar residues" evidence="1">
    <location>
        <begin position="50"/>
        <end position="62"/>
    </location>
</feature>
<comment type="caution">
    <text evidence="2">The sequence shown here is derived from an EMBL/GenBank/DDBJ whole genome shotgun (WGS) entry which is preliminary data.</text>
</comment>
<name>A0A8X8ZVM8_SALSN</name>
<dbReference type="AlphaFoldDB" id="A0A8X8ZVM8"/>
<reference evidence="2" key="2">
    <citation type="submission" date="2020-08" db="EMBL/GenBank/DDBJ databases">
        <title>Plant Genome Project.</title>
        <authorList>
            <person name="Zhang R.-G."/>
        </authorList>
    </citation>
    <scope>NUCLEOTIDE SEQUENCE</scope>
    <source>
        <strain evidence="2">Huo1</strain>
        <tissue evidence="2">Leaf</tissue>
    </source>
</reference>
<feature type="region of interest" description="Disordered" evidence="1">
    <location>
        <begin position="50"/>
        <end position="91"/>
    </location>
</feature>
<gene>
    <name evidence="2" type="ORF">SASPL_120822</name>
</gene>
<dbReference type="SUPFAM" id="SSF82199">
    <property type="entry name" value="SET domain"/>
    <property type="match status" value="1"/>
</dbReference>
<dbReference type="EMBL" id="PNBA02000007">
    <property type="protein sequence ID" value="KAG6418618.1"/>
    <property type="molecule type" value="Genomic_DNA"/>
</dbReference>
<feature type="region of interest" description="Disordered" evidence="1">
    <location>
        <begin position="188"/>
        <end position="209"/>
    </location>
</feature>
<feature type="compositionally biased region" description="Basic and acidic residues" evidence="1">
    <location>
        <begin position="121"/>
        <end position="138"/>
    </location>
</feature>
<feature type="region of interest" description="Disordered" evidence="1">
    <location>
        <begin position="225"/>
        <end position="248"/>
    </location>
</feature>
<keyword evidence="3" id="KW-1185">Reference proteome</keyword>
<accession>A0A8X8ZVM8</accession>
<evidence type="ECO:0000313" key="3">
    <source>
        <dbReference type="Proteomes" id="UP000298416"/>
    </source>
</evidence>
<sequence>MEGEEGADLARFLQWATTLGISDSPNSTGTSSACLGLSMRPRFTNVESSSIYGQPHFTNRDSSYVPPRQYKTSTIRQPTYSSDVPPRNLPEMDRLKLFDSDGISSDDDLSKIEINQEFAKNKKREELHSYEALKKQGRVDSSASDSEESSSGEEELKKPSKKTDANFFEVLIKVKNQDPILREQDAKLFESDDEDSDEEEDTASMKKGKPMYLKDVVSKQLIKAGPELSDEEDGSGDGGENNKLKSYSHEQTELRKQIGRISCFDDERFLISSDRKLATALGKFNILSPTQVLCVALLNEMNKGRSSWWYPYLKQLPRSYDLLASFTQFEIEALQIDDAIWTAEKAVHKAKMEWKEATPVLSELNIKPQLTTFNAWLWASSTLSILLSSNL</sequence>
<evidence type="ECO:0000256" key="1">
    <source>
        <dbReference type="SAM" id="MobiDB-lite"/>
    </source>
</evidence>
<evidence type="ECO:0000313" key="2">
    <source>
        <dbReference type="EMBL" id="KAG6418618.1"/>
    </source>
</evidence>
<feature type="region of interest" description="Disordered" evidence="1">
    <location>
        <begin position="121"/>
        <end position="161"/>
    </location>
</feature>
<dbReference type="InterPro" id="IPR046341">
    <property type="entry name" value="SET_dom_sf"/>
</dbReference>
<dbReference type="GO" id="GO:0000447">
    <property type="term" value="P:endonucleolytic cleavage in ITS1 to separate SSU-rRNA from 5.8S rRNA and LSU-rRNA from tricistronic rRNA transcript (SSU-rRNA, 5.8S rRNA, LSU-rRNA)"/>
    <property type="evidence" value="ECO:0007669"/>
    <property type="project" value="TreeGrafter"/>
</dbReference>
<dbReference type="Gene3D" id="3.90.1410.10">
    <property type="entry name" value="set domain protein methyltransferase, domain 1"/>
    <property type="match status" value="1"/>
</dbReference>
<dbReference type="PANTHER" id="PTHR14490:SF5">
    <property type="entry name" value="PROTEIN KRI1 HOMOLOG"/>
    <property type="match status" value="1"/>
</dbReference>